<evidence type="ECO:0000313" key="2">
    <source>
        <dbReference type="Proteomes" id="UP001219568"/>
    </source>
</evidence>
<evidence type="ECO:0000313" key="1">
    <source>
        <dbReference type="EMBL" id="KAJ6051672.1"/>
    </source>
</evidence>
<sequence>MWNHVFYDVCNWMSWTYGTRIFKPPNTEVFALEFPTSHENGDGRKDPAATKVWDAETLLIPAYMARGVSLRVETLNPGQEDGEAFHPADFNHRDRYSVWYVKKELQIRFYVEGDWDRSADGVAAVMVYGNMLGEPLEIVDEESEDGKHKE</sequence>
<name>A0AAD6NDG7_PENCN</name>
<proteinExistence type="predicted"/>
<accession>A0AAD6NDG7</accession>
<organism evidence="1 2">
    <name type="scientific">Penicillium canescens</name>
    <dbReference type="NCBI Taxonomy" id="5083"/>
    <lineage>
        <taxon>Eukaryota</taxon>
        <taxon>Fungi</taxon>
        <taxon>Dikarya</taxon>
        <taxon>Ascomycota</taxon>
        <taxon>Pezizomycotina</taxon>
        <taxon>Eurotiomycetes</taxon>
        <taxon>Eurotiomycetidae</taxon>
        <taxon>Eurotiales</taxon>
        <taxon>Aspergillaceae</taxon>
        <taxon>Penicillium</taxon>
    </lineage>
</organism>
<reference evidence="1" key="1">
    <citation type="journal article" date="2023" name="IMA Fungus">
        <title>Comparative genomic study of the Penicillium genus elucidates a diverse pangenome and 15 lateral gene transfer events.</title>
        <authorList>
            <person name="Petersen C."/>
            <person name="Sorensen T."/>
            <person name="Nielsen M.R."/>
            <person name="Sondergaard T.E."/>
            <person name="Sorensen J.L."/>
            <person name="Fitzpatrick D.A."/>
            <person name="Frisvad J.C."/>
            <person name="Nielsen K.L."/>
        </authorList>
    </citation>
    <scope>NUCLEOTIDE SEQUENCE</scope>
    <source>
        <strain evidence="1">IBT 15450</strain>
    </source>
</reference>
<keyword evidence="2" id="KW-1185">Reference proteome</keyword>
<dbReference type="Proteomes" id="UP001219568">
    <property type="component" value="Unassembled WGS sequence"/>
</dbReference>
<dbReference type="EMBL" id="JAQJZL010000002">
    <property type="protein sequence ID" value="KAJ6051672.1"/>
    <property type="molecule type" value="Genomic_DNA"/>
</dbReference>
<dbReference type="AlphaFoldDB" id="A0AAD6NDG7"/>
<protein>
    <submittedName>
        <fullName evidence="1">Uncharacterized protein</fullName>
    </submittedName>
</protein>
<gene>
    <name evidence="1" type="ORF">N7460_002206</name>
</gene>
<reference evidence="1" key="2">
    <citation type="submission" date="2023-01" db="EMBL/GenBank/DDBJ databases">
        <authorList>
            <person name="Petersen C."/>
        </authorList>
    </citation>
    <scope>NUCLEOTIDE SEQUENCE</scope>
    <source>
        <strain evidence="1">IBT 15450</strain>
    </source>
</reference>
<comment type="caution">
    <text evidence="1">The sequence shown here is derived from an EMBL/GenBank/DDBJ whole genome shotgun (WGS) entry which is preliminary data.</text>
</comment>